<protein>
    <recommendedName>
        <fullName evidence="3">Tetratricopeptide repeat protein 38</fullName>
    </recommendedName>
</protein>
<gene>
    <name evidence="1" type="ORF">FE840_012170</name>
</gene>
<sequence>MAFGTETGLALLAEIEAEPQLADYLPLYAAKGDFLFRLERRAEAQAAFERAAGLSDNAVKRCFLLRRAETCDS</sequence>
<proteinExistence type="predicted"/>
<dbReference type="Proteomes" id="UP000308530">
    <property type="component" value="Chromosome"/>
</dbReference>
<accession>A0ABX6QNZ9</accession>
<evidence type="ECO:0000313" key="1">
    <source>
        <dbReference type="EMBL" id="QLF70235.1"/>
    </source>
</evidence>
<dbReference type="EMBL" id="CP058350">
    <property type="protein sequence ID" value="QLF70235.1"/>
    <property type="molecule type" value="Genomic_DNA"/>
</dbReference>
<keyword evidence="2" id="KW-1185">Reference proteome</keyword>
<name>A0ABX6QNZ9_9HYPH</name>
<dbReference type="RefSeq" id="WP_179028206.1">
    <property type="nucleotide sequence ID" value="NZ_CP058350.1"/>
</dbReference>
<evidence type="ECO:0000313" key="2">
    <source>
        <dbReference type="Proteomes" id="UP000308530"/>
    </source>
</evidence>
<evidence type="ECO:0008006" key="3">
    <source>
        <dbReference type="Google" id="ProtNLM"/>
    </source>
</evidence>
<reference evidence="1 2" key="1">
    <citation type="submission" date="2020-06" db="EMBL/GenBank/DDBJ databases">
        <title>Genome sequence of Rhizobium sp strain ADMK78.</title>
        <authorList>
            <person name="Rahi P."/>
        </authorList>
    </citation>
    <scope>NUCLEOTIDE SEQUENCE [LARGE SCALE GENOMIC DNA]</scope>
    <source>
        <strain evidence="1 2">ADMK78</strain>
    </source>
</reference>
<organism evidence="1 2">
    <name type="scientific">Peteryoungia desertarenae</name>
    <dbReference type="NCBI Taxonomy" id="1813451"/>
    <lineage>
        <taxon>Bacteria</taxon>
        <taxon>Pseudomonadati</taxon>
        <taxon>Pseudomonadota</taxon>
        <taxon>Alphaproteobacteria</taxon>
        <taxon>Hyphomicrobiales</taxon>
        <taxon>Rhizobiaceae</taxon>
        <taxon>Peteryoungia</taxon>
    </lineage>
</organism>